<evidence type="ECO:0000259" key="1">
    <source>
        <dbReference type="Pfam" id="PF08719"/>
    </source>
</evidence>
<proteinExistence type="predicted"/>
<dbReference type="SUPFAM" id="SSF53597">
    <property type="entry name" value="Dihydrofolate reductase-like"/>
    <property type="match status" value="1"/>
</dbReference>
<dbReference type="Pfam" id="PF08719">
    <property type="entry name" value="NADAR"/>
    <property type="match status" value="1"/>
</dbReference>
<keyword evidence="2" id="KW-1185">Reference proteome</keyword>
<dbReference type="SUPFAM" id="SSF143990">
    <property type="entry name" value="YbiA-like"/>
    <property type="match status" value="1"/>
</dbReference>
<dbReference type="Gene3D" id="3.40.430.10">
    <property type="entry name" value="Dihydrofolate Reductase, subunit A"/>
    <property type="match status" value="1"/>
</dbReference>
<dbReference type="Proteomes" id="UP000813463">
    <property type="component" value="Chromosome 4"/>
</dbReference>
<dbReference type="InterPro" id="IPR037238">
    <property type="entry name" value="YbiA-like_sf"/>
</dbReference>
<dbReference type="InterPro" id="IPR024072">
    <property type="entry name" value="DHFR-like_dom_sf"/>
</dbReference>
<feature type="domain" description="NADAR" evidence="1">
    <location>
        <begin position="194"/>
        <end position="269"/>
    </location>
</feature>
<reference evidence="2" key="1">
    <citation type="journal article" date="2021" name="Nat. Commun.">
        <title>Genomic analyses provide insights into spinach domestication and the genetic basis of agronomic traits.</title>
        <authorList>
            <person name="Cai X."/>
            <person name="Sun X."/>
            <person name="Xu C."/>
            <person name="Sun H."/>
            <person name="Wang X."/>
            <person name="Ge C."/>
            <person name="Zhang Z."/>
            <person name="Wang Q."/>
            <person name="Fei Z."/>
            <person name="Jiao C."/>
            <person name="Wang Q."/>
        </authorList>
    </citation>
    <scope>NUCLEOTIDE SEQUENCE [LARGE SCALE GENOMIC DNA]</scope>
    <source>
        <strain evidence="2">cv. Varoflay</strain>
    </source>
</reference>
<protein>
    <submittedName>
        <fullName evidence="3">Riboflavin biosynthesis protein PYRR, chloroplastic-like</fullName>
    </submittedName>
</protein>
<evidence type="ECO:0000313" key="3">
    <source>
        <dbReference type="RefSeq" id="XP_056698009.1"/>
    </source>
</evidence>
<dbReference type="InterPro" id="IPR012816">
    <property type="entry name" value="NADAR"/>
</dbReference>
<name>A0ABM3RQW2_SPIOL</name>
<dbReference type="Gene3D" id="1.10.357.40">
    <property type="entry name" value="YbiA-like"/>
    <property type="match status" value="1"/>
</dbReference>
<reference evidence="3" key="2">
    <citation type="submission" date="2025-08" db="UniProtKB">
        <authorList>
            <consortium name="RefSeq"/>
        </authorList>
    </citation>
    <scope>IDENTIFICATION</scope>
    <source>
        <tissue evidence="3">Leaf</tissue>
    </source>
</reference>
<gene>
    <name evidence="3" type="primary">LOC110801513</name>
</gene>
<accession>A0ABM3RQW2</accession>
<sequence length="274" mass="30349">MATEEKLKKSEEQTQLLETVSATVSAVSTAKYVDDVILALHSVALLIFPIDTSSLSGGLFDSSYADCDRVKGLSKYGGHLSFQLRFKGDEHTTCILHRVEKGRCREKMIGVYAFVAPKIIGGKGAPSPVGELGMVEMSQALNLHDVSYEQVGPDMLVSGFLQPIPDLTPIIPSFSELSKIDPSINPYESSITSFYKTWDPYGSFSNFSPHPIQMPDEGGHYTTWSSVEHYYQAHKFYGVQDPVAQEYFEAIKSAKSPEEAARIGRKMQRHSNIK</sequence>
<dbReference type="RefSeq" id="XP_056698009.1">
    <property type="nucleotide sequence ID" value="XM_056842031.1"/>
</dbReference>
<dbReference type="CDD" id="cd15457">
    <property type="entry name" value="NADAR"/>
    <property type="match status" value="1"/>
</dbReference>
<organism evidence="2 3">
    <name type="scientific">Spinacia oleracea</name>
    <name type="common">Spinach</name>
    <dbReference type="NCBI Taxonomy" id="3562"/>
    <lineage>
        <taxon>Eukaryota</taxon>
        <taxon>Viridiplantae</taxon>
        <taxon>Streptophyta</taxon>
        <taxon>Embryophyta</taxon>
        <taxon>Tracheophyta</taxon>
        <taxon>Spermatophyta</taxon>
        <taxon>Magnoliopsida</taxon>
        <taxon>eudicotyledons</taxon>
        <taxon>Gunneridae</taxon>
        <taxon>Pentapetalae</taxon>
        <taxon>Caryophyllales</taxon>
        <taxon>Chenopodiaceae</taxon>
        <taxon>Chenopodioideae</taxon>
        <taxon>Anserineae</taxon>
        <taxon>Spinacia</taxon>
    </lineage>
</organism>
<dbReference type="GeneID" id="110801513"/>
<evidence type="ECO:0000313" key="2">
    <source>
        <dbReference type="Proteomes" id="UP000813463"/>
    </source>
</evidence>